<dbReference type="PANTHER" id="PTHR45672">
    <property type="entry name" value="PROTEIN DISULFIDE-ISOMERASE C17H9.14C-RELATED"/>
    <property type="match status" value="1"/>
</dbReference>
<comment type="similarity">
    <text evidence="1">Belongs to the protein disulfide isomerase family.</text>
</comment>
<dbReference type="GO" id="GO:0006457">
    <property type="term" value="P:protein folding"/>
    <property type="evidence" value="ECO:0007669"/>
    <property type="project" value="TreeGrafter"/>
</dbReference>
<gene>
    <name evidence="5" type="primary">TXNDC5</name>
    <name evidence="5" type="ORF">AWC38_SpisGene718</name>
</gene>
<feature type="domain" description="Thioredoxin" evidence="4">
    <location>
        <begin position="265"/>
        <end position="392"/>
    </location>
</feature>
<dbReference type="CDD" id="cd02961">
    <property type="entry name" value="PDI_a_family"/>
    <property type="match status" value="1"/>
</dbReference>
<name>A0A2B4T0Y7_STYPI</name>
<dbReference type="InterPro" id="IPR013766">
    <property type="entry name" value="Thioredoxin_domain"/>
</dbReference>
<feature type="chain" id="PRO_5012021611" evidence="3">
    <location>
        <begin position="21"/>
        <end position="393"/>
    </location>
</feature>
<dbReference type="OrthoDB" id="71336at2759"/>
<evidence type="ECO:0000256" key="3">
    <source>
        <dbReference type="SAM" id="SignalP"/>
    </source>
</evidence>
<keyword evidence="2 3" id="KW-0732">Signal</keyword>
<evidence type="ECO:0000256" key="1">
    <source>
        <dbReference type="ARBA" id="ARBA00006347"/>
    </source>
</evidence>
<dbReference type="EMBL" id="LSMT01000004">
    <property type="protein sequence ID" value="PFX34448.1"/>
    <property type="molecule type" value="Genomic_DNA"/>
</dbReference>
<dbReference type="PROSITE" id="PS00194">
    <property type="entry name" value="THIOREDOXIN_1"/>
    <property type="match status" value="2"/>
</dbReference>
<evidence type="ECO:0000313" key="6">
    <source>
        <dbReference type="Proteomes" id="UP000225706"/>
    </source>
</evidence>
<accession>A0A2B4T0Y7</accession>
<evidence type="ECO:0000313" key="5">
    <source>
        <dbReference type="EMBL" id="PFX34448.1"/>
    </source>
</evidence>
<dbReference type="PROSITE" id="PS51352">
    <property type="entry name" value="THIOREDOXIN_2"/>
    <property type="match status" value="3"/>
</dbReference>
<dbReference type="PANTHER" id="PTHR45672:SF3">
    <property type="entry name" value="THIOREDOXIN DOMAIN-CONTAINING PROTEIN 5"/>
    <property type="match status" value="1"/>
</dbReference>
<feature type="domain" description="Thioredoxin" evidence="4">
    <location>
        <begin position="132"/>
        <end position="255"/>
    </location>
</feature>
<dbReference type="Gene3D" id="3.40.30.10">
    <property type="entry name" value="Glutaredoxin"/>
    <property type="match status" value="3"/>
</dbReference>
<protein>
    <submittedName>
        <fullName evidence="5">Thioredoxin domain-containing protein 5</fullName>
    </submittedName>
</protein>
<dbReference type="InterPro" id="IPR051063">
    <property type="entry name" value="PDI"/>
</dbReference>
<dbReference type="SUPFAM" id="SSF52833">
    <property type="entry name" value="Thioredoxin-like"/>
    <property type="match status" value="3"/>
</dbReference>
<dbReference type="STRING" id="50429.A0A2B4T0Y7"/>
<dbReference type="Pfam" id="PF00085">
    <property type="entry name" value="Thioredoxin"/>
    <property type="match status" value="3"/>
</dbReference>
<feature type="domain" description="Thioredoxin" evidence="4">
    <location>
        <begin position="15"/>
        <end position="131"/>
    </location>
</feature>
<proteinExistence type="inferred from homology"/>
<comment type="caution">
    <text evidence="5">The sequence shown here is derived from an EMBL/GenBank/DDBJ whole genome shotgun (WGS) entry which is preliminary data.</text>
</comment>
<dbReference type="AlphaFoldDB" id="A0A2B4T0Y7"/>
<dbReference type="Proteomes" id="UP000225706">
    <property type="component" value="Unassembled WGS sequence"/>
</dbReference>
<feature type="signal peptide" evidence="3">
    <location>
        <begin position="1"/>
        <end position="20"/>
    </location>
</feature>
<sequence>MAALQTFVLVFFSVISPGLADKVLSLNDVEFEDKVFGSSTHFVMFYGPWCEYCMSFMPIWNQLANHYSRIPHSELVTIAKVDCTKETPLCARQNIRAYPTLKLYYDHGEIKRYNGKRRMGELKAFVDKFAITSEQKEKENSEATGESDNGLYILTSENFDRHVELGLHFVKFYAPWCSHCRKLAPTWNALAEYHKDSVDVTVAKIDCTTESKTCTEHNIHAYPSLKLFKDGREVDSYEGPRSLDDLKNYLTLKISEHSLLSSAITENSETAEEIPSDDVEADMIKPFQLTDSNFDAMVSVGTTFIKFYVPWCVHCQTLSPIWDQLANKCADSASGPRIAKVDCSEEADLCQSFGIKGYPTLIVFSRGVRKQEYRGPRDLNSLYNFAVQHHEEL</sequence>
<reference evidence="6" key="1">
    <citation type="journal article" date="2017" name="bioRxiv">
        <title>Comparative analysis of the genomes of Stylophora pistillata and Acropora digitifera provides evidence for extensive differences between species of corals.</title>
        <authorList>
            <person name="Voolstra C.R."/>
            <person name="Li Y."/>
            <person name="Liew Y.J."/>
            <person name="Baumgarten S."/>
            <person name="Zoccola D."/>
            <person name="Flot J.-F."/>
            <person name="Tambutte S."/>
            <person name="Allemand D."/>
            <person name="Aranda M."/>
        </authorList>
    </citation>
    <scope>NUCLEOTIDE SEQUENCE [LARGE SCALE GENOMIC DNA]</scope>
</reference>
<dbReference type="InterPro" id="IPR017937">
    <property type="entry name" value="Thioredoxin_CS"/>
</dbReference>
<evidence type="ECO:0000259" key="4">
    <source>
        <dbReference type="PROSITE" id="PS51352"/>
    </source>
</evidence>
<keyword evidence="6" id="KW-1185">Reference proteome</keyword>
<organism evidence="5 6">
    <name type="scientific">Stylophora pistillata</name>
    <name type="common">Smooth cauliflower coral</name>
    <dbReference type="NCBI Taxonomy" id="50429"/>
    <lineage>
        <taxon>Eukaryota</taxon>
        <taxon>Metazoa</taxon>
        <taxon>Cnidaria</taxon>
        <taxon>Anthozoa</taxon>
        <taxon>Hexacorallia</taxon>
        <taxon>Scleractinia</taxon>
        <taxon>Astrocoeniina</taxon>
        <taxon>Pocilloporidae</taxon>
        <taxon>Stylophora</taxon>
    </lineage>
</organism>
<dbReference type="InterPro" id="IPR036249">
    <property type="entry name" value="Thioredoxin-like_sf"/>
</dbReference>
<dbReference type="GO" id="GO:0003756">
    <property type="term" value="F:protein disulfide isomerase activity"/>
    <property type="evidence" value="ECO:0007669"/>
    <property type="project" value="TreeGrafter"/>
</dbReference>
<dbReference type="GO" id="GO:0005783">
    <property type="term" value="C:endoplasmic reticulum"/>
    <property type="evidence" value="ECO:0007669"/>
    <property type="project" value="TreeGrafter"/>
</dbReference>
<evidence type="ECO:0000256" key="2">
    <source>
        <dbReference type="ARBA" id="ARBA00022729"/>
    </source>
</evidence>